<dbReference type="GO" id="GO:0072583">
    <property type="term" value="P:clathrin-dependent endocytosis"/>
    <property type="evidence" value="ECO:0007669"/>
    <property type="project" value="InterPro"/>
</dbReference>
<dbReference type="GO" id="GO:0048268">
    <property type="term" value="P:clathrin coat assembly"/>
    <property type="evidence" value="ECO:0007669"/>
    <property type="project" value="InterPro"/>
</dbReference>
<dbReference type="GO" id="GO:0032050">
    <property type="term" value="F:clathrin heavy chain binding"/>
    <property type="evidence" value="ECO:0007669"/>
    <property type="project" value="TreeGrafter"/>
</dbReference>
<dbReference type="EMBL" id="CP151504">
    <property type="protein sequence ID" value="WZN61729.1"/>
    <property type="molecule type" value="Genomic_DNA"/>
</dbReference>
<gene>
    <name evidence="5" type="ORF">HKI87_04g32640</name>
</gene>
<evidence type="ECO:0000256" key="2">
    <source>
        <dbReference type="ARBA" id="ARBA00023329"/>
    </source>
</evidence>
<protein>
    <submittedName>
        <fullName evidence="5">ANTH domain-containing protein</fullName>
    </submittedName>
</protein>
<sequence>MARTLGDRLQAGLKRLAAKGPGQRTLDVAFVKATSHDDGPPKEKHLRALVEASKHGTSEMQSHLAGLIESCLLKSADCVVVAKTLVILHKVLREGGTSFRQDVFYKSFSHFFDRLGNFKDDRSRHSWQLSTFIRAHSAFLNQRCVLNSSYPCEEGGSRLGADLCPAGLVTELPLMQKAVDLGLQVGTSNDIVGGRSPRTLQGYAQNLVLADVLAIVLGMMRALPTLVESFFATTTKTSLTEAKEMVLIYQESRDLIERMSNLDESRLGQWGGLELKVPPQSVKESMVLEIEKIERLPPRERSASGLTDASDSSSPPRLDFEAKSFPSKDGK</sequence>
<dbReference type="InterPro" id="IPR011417">
    <property type="entry name" value="ANTH_dom"/>
</dbReference>
<feature type="region of interest" description="Disordered" evidence="3">
    <location>
        <begin position="298"/>
        <end position="331"/>
    </location>
</feature>
<evidence type="ECO:0000259" key="4">
    <source>
        <dbReference type="PROSITE" id="PS50942"/>
    </source>
</evidence>
<dbReference type="InterPro" id="IPR008942">
    <property type="entry name" value="ENTH_VHS"/>
</dbReference>
<dbReference type="GO" id="GO:0000149">
    <property type="term" value="F:SNARE binding"/>
    <property type="evidence" value="ECO:0007669"/>
    <property type="project" value="TreeGrafter"/>
</dbReference>
<dbReference type="GO" id="GO:0005545">
    <property type="term" value="F:1-phosphatidylinositol binding"/>
    <property type="evidence" value="ECO:0007669"/>
    <property type="project" value="TreeGrafter"/>
</dbReference>
<dbReference type="PROSITE" id="PS50942">
    <property type="entry name" value="ENTH"/>
    <property type="match status" value="1"/>
</dbReference>
<feature type="compositionally biased region" description="Basic and acidic residues" evidence="3">
    <location>
        <begin position="318"/>
        <end position="331"/>
    </location>
</feature>
<dbReference type="InterPro" id="IPR013809">
    <property type="entry name" value="ENTH"/>
</dbReference>
<feature type="domain" description="ENTH" evidence="4">
    <location>
        <begin position="18"/>
        <end position="154"/>
    </location>
</feature>
<dbReference type="Proteomes" id="UP001472866">
    <property type="component" value="Chromosome 04"/>
</dbReference>
<evidence type="ECO:0000256" key="3">
    <source>
        <dbReference type="SAM" id="MobiDB-lite"/>
    </source>
</evidence>
<organism evidence="5 6">
    <name type="scientific">Chloropicon roscoffensis</name>
    <dbReference type="NCBI Taxonomy" id="1461544"/>
    <lineage>
        <taxon>Eukaryota</taxon>
        <taxon>Viridiplantae</taxon>
        <taxon>Chlorophyta</taxon>
        <taxon>Chloropicophyceae</taxon>
        <taxon>Chloropicales</taxon>
        <taxon>Chloropicaceae</taxon>
        <taxon>Chloropicon</taxon>
    </lineage>
</organism>
<evidence type="ECO:0000313" key="5">
    <source>
        <dbReference type="EMBL" id="WZN61729.1"/>
    </source>
</evidence>
<dbReference type="SUPFAM" id="SSF48464">
    <property type="entry name" value="ENTH/VHS domain"/>
    <property type="match status" value="1"/>
</dbReference>
<name>A0AAX4P7K9_9CHLO</name>
<keyword evidence="6" id="KW-1185">Reference proteome</keyword>
<comment type="subcellular location">
    <subcellularLocation>
        <location evidence="1">Cytoplasmic vesicle</location>
        <location evidence="1">Clathrin-coated vesicle</location>
    </subcellularLocation>
</comment>
<dbReference type="GO" id="GO:0005905">
    <property type="term" value="C:clathrin-coated pit"/>
    <property type="evidence" value="ECO:0007669"/>
    <property type="project" value="TreeGrafter"/>
</dbReference>
<evidence type="ECO:0000256" key="1">
    <source>
        <dbReference type="ARBA" id="ARBA00004132"/>
    </source>
</evidence>
<dbReference type="SMART" id="SM00273">
    <property type="entry name" value="ENTH"/>
    <property type="match status" value="1"/>
</dbReference>
<proteinExistence type="predicted"/>
<reference evidence="5 6" key="1">
    <citation type="submission" date="2024-03" db="EMBL/GenBank/DDBJ databases">
        <title>Complete genome sequence of the green alga Chloropicon roscoffensis RCC1871.</title>
        <authorList>
            <person name="Lemieux C."/>
            <person name="Pombert J.-F."/>
            <person name="Otis C."/>
            <person name="Turmel M."/>
        </authorList>
    </citation>
    <scope>NUCLEOTIDE SEQUENCE [LARGE SCALE GENOMIC DNA]</scope>
    <source>
        <strain evidence="5 6">RCC1871</strain>
    </source>
</reference>
<dbReference type="PANTHER" id="PTHR22951:SF5">
    <property type="entry name" value="PHOSPHATIDYLINOSITOL-BINDING CLATHRIN ASSEMBLY PROTEIN LAP"/>
    <property type="match status" value="1"/>
</dbReference>
<dbReference type="Pfam" id="PF07651">
    <property type="entry name" value="ANTH"/>
    <property type="match status" value="1"/>
</dbReference>
<dbReference type="InterPro" id="IPR045192">
    <property type="entry name" value="AP180-like"/>
</dbReference>
<dbReference type="PANTHER" id="PTHR22951">
    <property type="entry name" value="CLATHRIN ASSEMBLY PROTEIN"/>
    <property type="match status" value="1"/>
</dbReference>
<dbReference type="AlphaFoldDB" id="A0AAX4P7K9"/>
<dbReference type="Gene3D" id="1.25.40.90">
    <property type="match status" value="1"/>
</dbReference>
<dbReference type="GO" id="GO:0005546">
    <property type="term" value="F:phosphatidylinositol-4,5-bisphosphate binding"/>
    <property type="evidence" value="ECO:0007669"/>
    <property type="project" value="TreeGrafter"/>
</dbReference>
<dbReference type="GO" id="GO:0030136">
    <property type="term" value="C:clathrin-coated vesicle"/>
    <property type="evidence" value="ECO:0007669"/>
    <property type="project" value="UniProtKB-SubCell"/>
</dbReference>
<dbReference type="GO" id="GO:0006900">
    <property type="term" value="P:vesicle budding from membrane"/>
    <property type="evidence" value="ECO:0007669"/>
    <property type="project" value="TreeGrafter"/>
</dbReference>
<feature type="compositionally biased region" description="Polar residues" evidence="3">
    <location>
        <begin position="304"/>
        <end position="315"/>
    </location>
</feature>
<keyword evidence="2" id="KW-0968">Cytoplasmic vesicle</keyword>
<accession>A0AAX4P7K9</accession>
<evidence type="ECO:0000313" key="6">
    <source>
        <dbReference type="Proteomes" id="UP001472866"/>
    </source>
</evidence>